<dbReference type="InterPro" id="IPR013211">
    <property type="entry name" value="LVIVD"/>
</dbReference>
<dbReference type="EMBL" id="CP032157">
    <property type="protein sequence ID" value="AXY75254.1"/>
    <property type="molecule type" value="Genomic_DNA"/>
</dbReference>
<proteinExistence type="predicted"/>
<evidence type="ECO:0000313" key="1">
    <source>
        <dbReference type="EMBL" id="AXY75254.1"/>
    </source>
</evidence>
<protein>
    <recommendedName>
        <fullName evidence="3">LVIVD repeat-containing protein</fullName>
    </recommendedName>
</protein>
<organism evidence="1 2">
    <name type="scientific">Paraflavitalea soli</name>
    <dbReference type="NCBI Taxonomy" id="2315862"/>
    <lineage>
        <taxon>Bacteria</taxon>
        <taxon>Pseudomonadati</taxon>
        <taxon>Bacteroidota</taxon>
        <taxon>Chitinophagia</taxon>
        <taxon>Chitinophagales</taxon>
        <taxon>Chitinophagaceae</taxon>
        <taxon>Paraflavitalea</taxon>
    </lineage>
</organism>
<evidence type="ECO:0000313" key="2">
    <source>
        <dbReference type="Proteomes" id="UP000263900"/>
    </source>
</evidence>
<dbReference type="KEGG" id="pseg:D3H65_15235"/>
<dbReference type="AlphaFoldDB" id="A0A3B7ML96"/>
<dbReference type="Pfam" id="PF08309">
    <property type="entry name" value="LVIVD"/>
    <property type="match status" value="2"/>
</dbReference>
<gene>
    <name evidence="1" type="ORF">D3H65_15235</name>
</gene>
<dbReference type="Proteomes" id="UP000263900">
    <property type="component" value="Chromosome"/>
</dbReference>
<evidence type="ECO:0008006" key="3">
    <source>
        <dbReference type="Google" id="ProtNLM"/>
    </source>
</evidence>
<accession>A0A3B7ML96</accession>
<dbReference type="OrthoDB" id="1521841at2"/>
<keyword evidence="2" id="KW-1185">Reference proteome</keyword>
<reference evidence="1 2" key="1">
    <citation type="submission" date="2018-09" db="EMBL/GenBank/DDBJ databases">
        <title>Genome sequencing of strain 6GH32-13.</title>
        <authorList>
            <person name="Weon H.-Y."/>
            <person name="Heo J."/>
            <person name="Kwon S.-W."/>
        </authorList>
    </citation>
    <scope>NUCLEOTIDE SEQUENCE [LARGE SCALE GENOMIC DNA]</scope>
    <source>
        <strain evidence="1 2">5GH32-13</strain>
    </source>
</reference>
<dbReference type="SUPFAM" id="SSF101908">
    <property type="entry name" value="Putative isomerase YbhE"/>
    <property type="match status" value="1"/>
</dbReference>
<name>A0A3B7ML96_9BACT</name>
<sequence length="453" mass="50328">MVCRFTCHCIIEKINREATLFPVPLSDTKPFFMMRNNQSALLWAMSLLCLLSLSSCLKDHCTQTYKLYAPVYKTLSQVRKEMKSSSPQPLKAPGKLYIYGKYIFLNEQQKGIHIIDNSDPASPKNIAFVNIPGNVDLAVKGNTLYADSWSDLVTFDISNPQEVVAKNFLNNVFPHRAIYYSSAGNINPDSIRVVVSWQERDTTVDCESYRMLYETYYSLASADSKGNYASPNLGGGQGGSMARFTLINNYLYTVSNSTLNTFDVTTAQQPAYVNKINLNNGGIETIFPFKDKLFIGSTSGMYIYNVTSPVAPTAQGTFSHVRSCDPVIADDEYAYVTLRSGTACQGFTNQLEVLSIVNPISPSMVKVYPMTNPHGLSKDNNLLFICDGQDGVKVYDAANVSDLKLLKKIEGIDAYDVIAYNKRALVVAKDGLYQFNYADVSNIKLLSKIVLDK</sequence>